<name>A0AAE1P8L1_9EUCA</name>
<organism evidence="2 3">
    <name type="scientific">Petrolisthes manimaculis</name>
    <dbReference type="NCBI Taxonomy" id="1843537"/>
    <lineage>
        <taxon>Eukaryota</taxon>
        <taxon>Metazoa</taxon>
        <taxon>Ecdysozoa</taxon>
        <taxon>Arthropoda</taxon>
        <taxon>Crustacea</taxon>
        <taxon>Multicrustacea</taxon>
        <taxon>Malacostraca</taxon>
        <taxon>Eumalacostraca</taxon>
        <taxon>Eucarida</taxon>
        <taxon>Decapoda</taxon>
        <taxon>Pleocyemata</taxon>
        <taxon>Anomura</taxon>
        <taxon>Galatheoidea</taxon>
        <taxon>Porcellanidae</taxon>
        <taxon>Petrolisthes</taxon>
    </lineage>
</organism>
<dbReference type="Proteomes" id="UP001292094">
    <property type="component" value="Unassembled WGS sequence"/>
</dbReference>
<keyword evidence="3" id="KW-1185">Reference proteome</keyword>
<protein>
    <submittedName>
        <fullName evidence="2">Uncharacterized protein</fullName>
    </submittedName>
</protein>
<sequence length="83" mass="8993">MSPGGGRVGGRLAPDPPSYSWRQLPPLKASLGRLNTKVPPTSSQEVLDAPLSMSYFEVIRVHGFSRWLSLGVCKDDVMASCMC</sequence>
<reference evidence="2" key="1">
    <citation type="submission" date="2023-11" db="EMBL/GenBank/DDBJ databases">
        <title>Genome assemblies of two species of porcelain crab, Petrolisthes cinctipes and Petrolisthes manimaculis (Anomura: Porcellanidae).</title>
        <authorList>
            <person name="Angst P."/>
        </authorList>
    </citation>
    <scope>NUCLEOTIDE SEQUENCE</scope>
    <source>
        <strain evidence="2">PB745_02</strain>
        <tissue evidence="2">Gill</tissue>
    </source>
</reference>
<dbReference type="AlphaFoldDB" id="A0AAE1P8L1"/>
<proteinExistence type="predicted"/>
<evidence type="ECO:0000313" key="3">
    <source>
        <dbReference type="Proteomes" id="UP001292094"/>
    </source>
</evidence>
<gene>
    <name evidence="2" type="ORF">Pmani_025022</name>
</gene>
<evidence type="ECO:0000256" key="1">
    <source>
        <dbReference type="SAM" id="MobiDB-lite"/>
    </source>
</evidence>
<accession>A0AAE1P8L1</accession>
<feature type="region of interest" description="Disordered" evidence="1">
    <location>
        <begin position="1"/>
        <end position="21"/>
    </location>
</feature>
<dbReference type="EMBL" id="JAWZYT010002643">
    <property type="protein sequence ID" value="KAK4302924.1"/>
    <property type="molecule type" value="Genomic_DNA"/>
</dbReference>
<evidence type="ECO:0000313" key="2">
    <source>
        <dbReference type="EMBL" id="KAK4302924.1"/>
    </source>
</evidence>
<comment type="caution">
    <text evidence="2">The sequence shown here is derived from an EMBL/GenBank/DDBJ whole genome shotgun (WGS) entry which is preliminary data.</text>
</comment>